<protein>
    <recommendedName>
        <fullName evidence="4 13">Tetraacyldisaccharide 4'-kinase</fullName>
        <ecNumber evidence="3 13">2.7.1.130</ecNumber>
    </recommendedName>
    <alternativeName>
        <fullName evidence="12 13">Lipid A 4'-kinase</fullName>
    </alternativeName>
</protein>
<evidence type="ECO:0000256" key="6">
    <source>
        <dbReference type="ARBA" id="ARBA00022556"/>
    </source>
</evidence>
<evidence type="ECO:0000256" key="7">
    <source>
        <dbReference type="ARBA" id="ARBA00022679"/>
    </source>
</evidence>
<dbReference type="HAMAP" id="MF_00409">
    <property type="entry name" value="LpxK"/>
    <property type="match status" value="1"/>
</dbReference>
<reference evidence="15" key="1">
    <citation type="submission" date="2015-08" db="EMBL/GenBank/DDBJ databases">
        <authorList>
            <person name="Varghese N."/>
        </authorList>
    </citation>
    <scope>NUCLEOTIDE SEQUENCE [LARGE SCALE GENOMIC DNA]</scope>
    <source>
        <strain evidence="15">DSM 23407</strain>
    </source>
</reference>
<dbReference type="EMBL" id="CYHE01000003">
    <property type="protein sequence ID" value="CUA94829.1"/>
    <property type="molecule type" value="Genomic_DNA"/>
</dbReference>
<dbReference type="PANTHER" id="PTHR42724">
    <property type="entry name" value="TETRAACYLDISACCHARIDE 4'-KINASE"/>
    <property type="match status" value="1"/>
</dbReference>
<comment type="catalytic activity">
    <reaction evidence="13">
        <text>a lipid A disaccharide + ATP = a lipid IVA + ADP + H(+)</text>
        <dbReference type="Rhea" id="RHEA:67840"/>
        <dbReference type="ChEBI" id="CHEBI:15378"/>
        <dbReference type="ChEBI" id="CHEBI:30616"/>
        <dbReference type="ChEBI" id="CHEBI:176343"/>
        <dbReference type="ChEBI" id="CHEBI:176425"/>
        <dbReference type="ChEBI" id="CHEBI:456216"/>
        <dbReference type="EC" id="2.7.1.130"/>
    </reaction>
</comment>
<name>A0A0K6HV89_9HYPH</name>
<keyword evidence="6 13" id="KW-0441">Lipid A biosynthesis</keyword>
<evidence type="ECO:0000313" key="15">
    <source>
        <dbReference type="Proteomes" id="UP000183900"/>
    </source>
</evidence>
<organism evidence="14 15">
    <name type="scientific">Pannonibacter indicus</name>
    <dbReference type="NCBI Taxonomy" id="466044"/>
    <lineage>
        <taxon>Bacteria</taxon>
        <taxon>Pseudomonadati</taxon>
        <taxon>Pseudomonadota</taxon>
        <taxon>Alphaproteobacteria</taxon>
        <taxon>Hyphomicrobiales</taxon>
        <taxon>Stappiaceae</taxon>
        <taxon>Pannonibacter</taxon>
    </lineage>
</organism>
<dbReference type="SUPFAM" id="SSF52540">
    <property type="entry name" value="P-loop containing nucleoside triphosphate hydrolases"/>
    <property type="match status" value="1"/>
</dbReference>
<feature type="binding site" evidence="13">
    <location>
        <begin position="54"/>
        <end position="61"/>
    </location>
    <ligand>
        <name>ATP</name>
        <dbReference type="ChEBI" id="CHEBI:30616"/>
    </ligand>
</feature>
<dbReference type="GO" id="GO:0005524">
    <property type="term" value="F:ATP binding"/>
    <property type="evidence" value="ECO:0007669"/>
    <property type="project" value="UniProtKB-UniRule"/>
</dbReference>
<dbReference type="Proteomes" id="UP000183900">
    <property type="component" value="Unassembled WGS sequence"/>
</dbReference>
<keyword evidence="7 13" id="KW-0808">Transferase</keyword>
<evidence type="ECO:0000256" key="4">
    <source>
        <dbReference type="ARBA" id="ARBA00016436"/>
    </source>
</evidence>
<dbReference type="InterPro" id="IPR027417">
    <property type="entry name" value="P-loop_NTPase"/>
</dbReference>
<dbReference type="NCBIfam" id="TIGR00682">
    <property type="entry name" value="lpxK"/>
    <property type="match status" value="1"/>
</dbReference>
<evidence type="ECO:0000256" key="1">
    <source>
        <dbReference type="ARBA" id="ARBA00002274"/>
    </source>
</evidence>
<dbReference type="InterPro" id="IPR003758">
    <property type="entry name" value="LpxK"/>
</dbReference>
<keyword evidence="11 13" id="KW-0443">Lipid metabolism</keyword>
<dbReference type="UniPathway" id="UPA00359">
    <property type="reaction ID" value="UER00482"/>
</dbReference>
<dbReference type="Pfam" id="PF02606">
    <property type="entry name" value="LpxK"/>
    <property type="match status" value="1"/>
</dbReference>
<evidence type="ECO:0000256" key="8">
    <source>
        <dbReference type="ARBA" id="ARBA00022741"/>
    </source>
</evidence>
<dbReference type="OrthoDB" id="9766423at2"/>
<accession>A0A0K6HV89</accession>
<dbReference type="GO" id="GO:0009244">
    <property type="term" value="P:lipopolysaccharide core region biosynthetic process"/>
    <property type="evidence" value="ECO:0007669"/>
    <property type="project" value="TreeGrafter"/>
</dbReference>
<dbReference type="EC" id="2.7.1.130" evidence="3 13"/>
<evidence type="ECO:0000256" key="5">
    <source>
        <dbReference type="ARBA" id="ARBA00022516"/>
    </source>
</evidence>
<sequence>MRTAPAFWWHDRISLKAALLSPLSFIYGAVSGRRMHQAPSAHASLPVICIGNFVVGGAGKTPFALKLCALLQAEGHKPVFLLRGYGGRLKGPMLVDPEKHSGADVGDEAFLLAAAAPTIVAANRPEGAAFAATLEASLILMDDGFQNPALAKDLTLALVDAEVGTGNGLCLPAGPLRAPLSAQIRKADALVVVGEGSRAAKAVHLAARRGLPIIEAKITPTNGAEFEGQKVLAYAGIGRPQKFFASLAATGAEVVETRAFGDHHPYSEAEAQSLLTRAETDNLQLVTTAKDMARIESAEGGIYRWLAKRSAVLEVDMRIEPQSRLMDLIAETLRHRPFRSR</sequence>
<evidence type="ECO:0000256" key="2">
    <source>
        <dbReference type="ARBA" id="ARBA00004870"/>
    </source>
</evidence>
<evidence type="ECO:0000313" key="14">
    <source>
        <dbReference type="EMBL" id="CUA94829.1"/>
    </source>
</evidence>
<evidence type="ECO:0000256" key="11">
    <source>
        <dbReference type="ARBA" id="ARBA00023098"/>
    </source>
</evidence>
<comment type="similarity">
    <text evidence="13">Belongs to the LpxK family.</text>
</comment>
<dbReference type="GO" id="GO:0009029">
    <property type="term" value="F:lipid-A 4'-kinase activity"/>
    <property type="evidence" value="ECO:0007669"/>
    <property type="project" value="UniProtKB-UniRule"/>
</dbReference>
<keyword evidence="10 13" id="KW-0067">ATP-binding</keyword>
<dbReference type="GO" id="GO:0005886">
    <property type="term" value="C:plasma membrane"/>
    <property type="evidence" value="ECO:0007669"/>
    <property type="project" value="TreeGrafter"/>
</dbReference>
<gene>
    <name evidence="13" type="primary">lpxK</name>
    <name evidence="14" type="ORF">Ga0061067_103324</name>
</gene>
<keyword evidence="9 13" id="KW-0418">Kinase</keyword>
<keyword evidence="8 13" id="KW-0547">Nucleotide-binding</keyword>
<comment type="pathway">
    <text evidence="2 13">Glycolipid biosynthesis; lipid IV(A) biosynthesis; lipid IV(A) from (3R)-3-hydroxytetradecanoyl-[acyl-carrier-protein] and UDP-N-acetyl-alpha-D-glucosamine: step 6/6.</text>
</comment>
<comment type="function">
    <text evidence="1 13">Transfers the gamma-phosphate of ATP to the 4'-position of a tetraacyldisaccharide 1-phosphate intermediate (termed DS-1-P) to form tetraacyldisaccharide 1,4'-bis-phosphate (lipid IVA).</text>
</comment>
<dbReference type="GO" id="GO:0009245">
    <property type="term" value="P:lipid A biosynthetic process"/>
    <property type="evidence" value="ECO:0007669"/>
    <property type="project" value="UniProtKB-UniRule"/>
</dbReference>
<proteinExistence type="inferred from homology"/>
<evidence type="ECO:0000256" key="12">
    <source>
        <dbReference type="ARBA" id="ARBA00029757"/>
    </source>
</evidence>
<keyword evidence="5 13" id="KW-0444">Lipid biosynthesis</keyword>
<evidence type="ECO:0000256" key="3">
    <source>
        <dbReference type="ARBA" id="ARBA00012071"/>
    </source>
</evidence>
<dbReference type="AlphaFoldDB" id="A0A0K6HV89"/>
<dbReference type="PANTHER" id="PTHR42724:SF1">
    <property type="entry name" value="TETRAACYLDISACCHARIDE 4'-KINASE, MITOCHONDRIAL-RELATED"/>
    <property type="match status" value="1"/>
</dbReference>
<evidence type="ECO:0000256" key="10">
    <source>
        <dbReference type="ARBA" id="ARBA00022840"/>
    </source>
</evidence>
<dbReference type="RefSeq" id="WP_055455106.1">
    <property type="nucleotide sequence ID" value="NZ_CYHE01000003.1"/>
</dbReference>
<keyword evidence="15" id="KW-1185">Reference proteome</keyword>
<evidence type="ECO:0000256" key="9">
    <source>
        <dbReference type="ARBA" id="ARBA00022777"/>
    </source>
</evidence>
<evidence type="ECO:0000256" key="13">
    <source>
        <dbReference type="HAMAP-Rule" id="MF_00409"/>
    </source>
</evidence>